<dbReference type="AlphaFoldDB" id="C4WJY2"/>
<sequence length="40" mass="4321">MRPGGFCRTAPNIGETVAFLSQFQDYHAVSSDLEGFGGEK</sequence>
<dbReference type="EMBL" id="ACQA01000001">
    <property type="protein sequence ID" value="EEQ96892.1"/>
    <property type="molecule type" value="Genomic_DNA"/>
</dbReference>
<organism evidence="1 2">
    <name type="scientific">Brucella intermedia LMG 3301</name>
    <dbReference type="NCBI Taxonomy" id="641118"/>
    <lineage>
        <taxon>Bacteria</taxon>
        <taxon>Pseudomonadati</taxon>
        <taxon>Pseudomonadota</taxon>
        <taxon>Alphaproteobacteria</taxon>
        <taxon>Hyphomicrobiales</taxon>
        <taxon>Brucellaceae</taxon>
        <taxon>Brucella/Ochrobactrum group</taxon>
        <taxon>Brucella</taxon>
    </lineage>
</organism>
<evidence type="ECO:0000313" key="2">
    <source>
        <dbReference type="Proteomes" id="UP000004386"/>
    </source>
</evidence>
<name>C4WJY2_9HYPH</name>
<comment type="caution">
    <text evidence="1">The sequence shown here is derived from an EMBL/GenBank/DDBJ whole genome shotgun (WGS) entry which is preliminary data.</text>
</comment>
<accession>C4WJY2</accession>
<gene>
    <name evidence="1" type="ORF">OINT_1002364</name>
</gene>
<dbReference type="Proteomes" id="UP000004386">
    <property type="component" value="Unassembled WGS sequence"/>
</dbReference>
<proteinExistence type="predicted"/>
<reference evidence="1 2" key="1">
    <citation type="submission" date="2009-05" db="EMBL/GenBank/DDBJ databases">
        <authorList>
            <person name="Setubal J.C."/>
            <person name="Boyle S."/>
            <person name="Crasta O.R."/>
            <person name="Gillespie J.J."/>
            <person name="Kenyon R.W."/>
            <person name="Lu J."/>
            <person name="Mane S."/>
            <person name="Nagrani S."/>
            <person name="Shallom J.M."/>
            <person name="Shallom S."/>
            <person name="Shukla M."/>
            <person name="Snyder E.E."/>
            <person name="Sobral B.W."/>
            <person name="Wattam A.R."/>
            <person name="Will R."/>
            <person name="Williams K."/>
            <person name="Yoo H."/>
            <person name="Munk C."/>
            <person name="Tapia R."/>
            <person name="Green L."/>
            <person name="Rogers Y."/>
            <person name="Detter J.C."/>
            <person name="Bruce D."/>
            <person name="Brettin T.S."/>
            <person name="Tsolis R."/>
        </authorList>
    </citation>
    <scope>NUCLEOTIDE SEQUENCE [LARGE SCALE GENOMIC DNA]</scope>
    <source>
        <strain evidence="1 2">LMG 3301</strain>
    </source>
</reference>
<evidence type="ECO:0000313" key="1">
    <source>
        <dbReference type="EMBL" id="EEQ96892.1"/>
    </source>
</evidence>
<dbReference type="HOGENOM" id="CLU_3293310_0_0_5"/>
<protein>
    <submittedName>
        <fullName evidence="1">Uncharacterized protein</fullName>
    </submittedName>
</protein>